<evidence type="ECO:0000313" key="4">
    <source>
        <dbReference type="Proteomes" id="UP000241365"/>
    </source>
</evidence>
<protein>
    <recommendedName>
        <fullName evidence="2">BTB domain-containing protein</fullName>
    </recommendedName>
</protein>
<dbReference type="Proteomes" id="UP000241365">
    <property type="component" value="Segment"/>
</dbReference>
<evidence type="ECO:0000259" key="2">
    <source>
        <dbReference type="PROSITE" id="PS50097"/>
    </source>
</evidence>
<keyword evidence="4" id="KW-1185">Reference proteome</keyword>
<dbReference type="InterPro" id="IPR000210">
    <property type="entry name" value="BTB/POZ_dom"/>
</dbReference>
<dbReference type="Gene3D" id="3.30.710.10">
    <property type="entry name" value="Potassium Channel Kv1.1, Chain A"/>
    <property type="match status" value="1"/>
</dbReference>
<dbReference type="CDD" id="cd18186">
    <property type="entry name" value="BTB_POZ_ZBTB_KLHL-like"/>
    <property type="match status" value="1"/>
</dbReference>
<organism evidence="3 4">
    <name type="scientific">Powai lake megavirus</name>
    <dbReference type="NCBI Taxonomy" id="1842663"/>
    <lineage>
        <taxon>Viruses</taxon>
        <taxon>Varidnaviria</taxon>
        <taxon>Bamfordvirae</taxon>
        <taxon>Nucleocytoviricota</taxon>
        <taxon>Megaviricetes</taxon>
        <taxon>Imitervirales</taxon>
        <taxon>Mimiviridae</taxon>
        <taxon>Megamimivirinae</taxon>
        <taxon>Megavirus</taxon>
        <taxon>Megavirus powaiense</taxon>
    </lineage>
</organism>
<comment type="similarity">
    <text evidence="1">Belongs to the mimivirus BTB/WD family.</text>
</comment>
<accession>A0A167R273</accession>
<name>A0A167R273_9VIRU</name>
<dbReference type="KEGG" id="vg:80512585"/>
<dbReference type="GeneID" id="80512585"/>
<evidence type="ECO:0000313" key="3">
    <source>
        <dbReference type="EMBL" id="ANB50223.1"/>
    </source>
</evidence>
<sequence length="496" mass="58882">MMLNYSLRMNLISKDFCQAFDSEFLSDVKIILQDNNKQLSLNLHRIVLSTRCKFFEKMFSNFDQQFENIMQVIDVDIAKDIIKLIYGFELNQSDDWQYRLKYYICCDYFGLDCQLPTDIKAPSDCFDNLLDLIEIIGYTDETIKILANNMPSDYDITTLPIELVKELNNHIYSSDMIVMTNQNKKMYDRVINIDIVNKDMKKIKHIYQKEYCRNLCHLSKINKIAFTVRNILIIYDLDKDEIQEHIWDDITFESLEYNWVKNELIAFVYNAKDKTRFIHILCVNTWNITETICHTNSNIAIKNIYLSSSCNKLAYVLEKSNPNTWKTKKYIKVYDFETKKHATIYKSYDNYILKLKFIHNDTSIVFSSRHSSNTRYEMNLCDISGKNECVYKLSSDINDFDVYLDKYLLIVSDDQFILFDFIEKTIVYKFYSYFNKVKVISDGKMITYGYSSTTIYDIMEGKNSAQNLDLINVRNLCFINLQTYLKKRIENYLHAQ</sequence>
<dbReference type="InterPro" id="IPR011333">
    <property type="entry name" value="SKP1/BTB/POZ_sf"/>
</dbReference>
<reference evidence="3 4" key="1">
    <citation type="journal article" date="2016" name="Genome Announc.">
        <title>Complete Genome Sequence of a New Megavirus Family Member Isolated from an Inland Water Lake for the First Time in India.</title>
        <authorList>
            <person name="Chatterjee A."/>
            <person name="Ali F."/>
            <person name="Bange D."/>
            <person name="Kondabagil K."/>
        </authorList>
    </citation>
    <scope>NUCLEOTIDE SEQUENCE [LARGE SCALE GENOMIC DNA]</scope>
    <source>
        <strain evidence="3">1</strain>
    </source>
</reference>
<evidence type="ECO:0000256" key="1">
    <source>
        <dbReference type="ARBA" id="ARBA00006497"/>
    </source>
</evidence>
<dbReference type="EMBL" id="KU877344">
    <property type="protein sequence ID" value="ANB50223.1"/>
    <property type="molecule type" value="Genomic_DNA"/>
</dbReference>
<dbReference type="Pfam" id="PF00651">
    <property type="entry name" value="BTB"/>
    <property type="match status" value="1"/>
</dbReference>
<proteinExistence type="inferred from homology"/>
<dbReference type="SUPFAM" id="SSF69322">
    <property type="entry name" value="Tricorn protease domain 2"/>
    <property type="match status" value="1"/>
</dbReference>
<dbReference type="RefSeq" id="YP_010775974.1">
    <property type="nucleotide sequence ID" value="NC_075034.1"/>
</dbReference>
<dbReference type="SUPFAM" id="SSF54695">
    <property type="entry name" value="POZ domain"/>
    <property type="match status" value="1"/>
</dbReference>
<feature type="domain" description="BTB" evidence="2">
    <location>
        <begin position="26"/>
        <end position="94"/>
    </location>
</feature>
<dbReference type="PROSITE" id="PS50097">
    <property type="entry name" value="BTB"/>
    <property type="match status" value="1"/>
</dbReference>